<accession>A0AA36M459</accession>
<dbReference type="EMBL" id="CATQJL010000223">
    <property type="protein sequence ID" value="CAJ0597230.1"/>
    <property type="molecule type" value="Genomic_DNA"/>
</dbReference>
<evidence type="ECO:0000313" key="2">
    <source>
        <dbReference type="Proteomes" id="UP001176961"/>
    </source>
</evidence>
<gene>
    <name evidence="1" type="ORF">CYNAS_LOCUS9213</name>
</gene>
<sequence>MDPKKVEALAKLAQFRPEDKPQPHTSVPGPLKPIVNILLKEEPRFTEATFTDRVRVQLYSVKDIITGKKVETPHTFKCGSEIYTAREDAFAFTEITVEPGKTVEVDVSLEDQVNFYPQQKIIIYDVWFYGEGIVIQPLPSVNKQTFWQRMLWGK</sequence>
<evidence type="ECO:0000313" key="1">
    <source>
        <dbReference type="EMBL" id="CAJ0597230.1"/>
    </source>
</evidence>
<dbReference type="Proteomes" id="UP001176961">
    <property type="component" value="Unassembled WGS sequence"/>
</dbReference>
<proteinExistence type="predicted"/>
<organism evidence="1 2">
    <name type="scientific">Cylicocyclus nassatus</name>
    <name type="common">Nematode worm</name>
    <dbReference type="NCBI Taxonomy" id="53992"/>
    <lineage>
        <taxon>Eukaryota</taxon>
        <taxon>Metazoa</taxon>
        <taxon>Ecdysozoa</taxon>
        <taxon>Nematoda</taxon>
        <taxon>Chromadorea</taxon>
        <taxon>Rhabditida</taxon>
        <taxon>Rhabditina</taxon>
        <taxon>Rhabditomorpha</taxon>
        <taxon>Strongyloidea</taxon>
        <taxon>Strongylidae</taxon>
        <taxon>Cylicocyclus</taxon>
    </lineage>
</organism>
<dbReference type="AlphaFoldDB" id="A0AA36M459"/>
<keyword evidence="2" id="KW-1185">Reference proteome</keyword>
<name>A0AA36M459_CYLNA</name>
<protein>
    <submittedName>
        <fullName evidence="1">Uncharacterized protein</fullName>
    </submittedName>
</protein>
<comment type="caution">
    <text evidence="1">The sequence shown here is derived from an EMBL/GenBank/DDBJ whole genome shotgun (WGS) entry which is preliminary data.</text>
</comment>
<reference evidence="1" key="1">
    <citation type="submission" date="2023-07" db="EMBL/GenBank/DDBJ databases">
        <authorList>
            <consortium name="CYATHOMIX"/>
        </authorList>
    </citation>
    <scope>NUCLEOTIDE SEQUENCE</scope>
    <source>
        <strain evidence="1">N/A</strain>
    </source>
</reference>